<gene>
    <name evidence="3" type="ORF">DFQ14_11654</name>
</gene>
<dbReference type="OrthoDB" id="9780677at2"/>
<name>A0A368VEE7_9ACTN</name>
<keyword evidence="3" id="KW-0067">ATP-binding</keyword>
<evidence type="ECO:0000313" key="4">
    <source>
        <dbReference type="Proteomes" id="UP000253495"/>
    </source>
</evidence>
<protein>
    <submittedName>
        <fullName evidence="3">Arsenite efflux ATP-binding protein ArsA</fullName>
    </submittedName>
</protein>
<dbReference type="EMBL" id="QPJC01000016">
    <property type="protein sequence ID" value="RCW39569.1"/>
    <property type="molecule type" value="Genomic_DNA"/>
</dbReference>
<comment type="caution">
    <text evidence="3">The sequence shown here is derived from an EMBL/GenBank/DDBJ whole genome shotgun (WGS) entry which is preliminary data.</text>
</comment>
<evidence type="ECO:0000313" key="3">
    <source>
        <dbReference type="EMBL" id="RCW39569.1"/>
    </source>
</evidence>
<dbReference type="InterPro" id="IPR027417">
    <property type="entry name" value="P-loop_NTPase"/>
</dbReference>
<dbReference type="GO" id="GO:0005524">
    <property type="term" value="F:ATP binding"/>
    <property type="evidence" value="ECO:0007669"/>
    <property type="project" value="UniProtKB-KW"/>
</dbReference>
<evidence type="ECO:0000259" key="2">
    <source>
        <dbReference type="Pfam" id="PF02374"/>
    </source>
</evidence>
<keyword evidence="3" id="KW-0547">Nucleotide-binding</keyword>
<dbReference type="InterPro" id="IPR016300">
    <property type="entry name" value="ATPase_ArsA/GET3"/>
</dbReference>
<keyword evidence="4" id="KW-1185">Reference proteome</keyword>
<dbReference type="Gene3D" id="3.40.50.300">
    <property type="entry name" value="P-loop containing nucleotide triphosphate hydrolases"/>
    <property type="match status" value="1"/>
</dbReference>
<dbReference type="AlphaFoldDB" id="A0A368VEE7"/>
<dbReference type="CDD" id="cd02035">
    <property type="entry name" value="ArsA"/>
    <property type="match status" value="1"/>
</dbReference>
<evidence type="ECO:0000256" key="1">
    <source>
        <dbReference type="ARBA" id="ARBA00011040"/>
    </source>
</evidence>
<comment type="similarity">
    <text evidence="1">Belongs to the arsA ATPase family.</text>
</comment>
<organism evidence="3 4">
    <name type="scientific">Halopolyspora algeriensis</name>
    <dbReference type="NCBI Taxonomy" id="1500506"/>
    <lineage>
        <taxon>Bacteria</taxon>
        <taxon>Bacillati</taxon>
        <taxon>Actinomycetota</taxon>
        <taxon>Actinomycetes</taxon>
        <taxon>Actinomycetes incertae sedis</taxon>
        <taxon>Halopolyspora</taxon>
    </lineage>
</organism>
<dbReference type="PANTHER" id="PTHR10803:SF3">
    <property type="entry name" value="ATPASE GET3"/>
    <property type="match status" value="1"/>
</dbReference>
<dbReference type="GO" id="GO:0016887">
    <property type="term" value="F:ATP hydrolysis activity"/>
    <property type="evidence" value="ECO:0007669"/>
    <property type="project" value="InterPro"/>
</dbReference>
<dbReference type="PANTHER" id="PTHR10803">
    <property type="entry name" value="ARSENICAL PUMP-DRIVING ATPASE ARSENITE-TRANSLOCATING ATPASE"/>
    <property type="match status" value="1"/>
</dbReference>
<dbReference type="Proteomes" id="UP000253495">
    <property type="component" value="Unassembled WGS sequence"/>
</dbReference>
<sequence length="317" mass="34445">MLLTDPTAAQRTVSFFGGKGGVGKTTLAASYALLLAGRGHRTLVVSTDPAHSLGDVLGASLDDEPVELDGGFWACEIDGEKVARRRVEQIGEEAQEAVPREVVPAVERHLDRAAASPGTVESALVDRLTDLLDDLPARWDRIVVDSAPTGHMLRLLSLPALLTPWIEGLVRQREQARGTERMLSGLLGRRNTGPDPLLRRLHDRRTRLERTRHRLLDESVVHLVLVPERLPLAETERAAQALTDAGITLGPVAVNRVSPPDAEGLLADRARQEAQVRADIHERFGDRGTVEIPLLRGEPTTRTGLTGIAEILANAGW</sequence>
<feature type="domain" description="ArsA/GET3 Anion-transporting ATPase-like" evidence="2">
    <location>
        <begin position="13"/>
        <end position="312"/>
    </location>
</feature>
<dbReference type="SUPFAM" id="SSF52540">
    <property type="entry name" value="P-loop containing nucleoside triphosphate hydrolases"/>
    <property type="match status" value="1"/>
</dbReference>
<reference evidence="3 4" key="1">
    <citation type="submission" date="2018-07" db="EMBL/GenBank/DDBJ databases">
        <title>Genomic Encyclopedia of Type Strains, Phase III (KMG-III): the genomes of soil and plant-associated and newly described type strains.</title>
        <authorList>
            <person name="Whitman W."/>
        </authorList>
    </citation>
    <scope>NUCLEOTIDE SEQUENCE [LARGE SCALE GENOMIC DNA]</scope>
    <source>
        <strain evidence="3 4">CECT 8575</strain>
    </source>
</reference>
<proteinExistence type="inferred from homology"/>
<dbReference type="Pfam" id="PF02374">
    <property type="entry name" value="ArsA_ATPase"/>
    <property type="match status" value="1"/>
</dbReference>
<dbReference type="InterPro" id="IPR025723">
    <property type="entry name" value="ArsA/GET3_ATPase-like"/>
</dbReference>
<accession>A0A368VEE7</accession>
<dbReference type="RefSeq" id="WP_114454781.1">
    <property type="nucleotide sequence ID" value="NZ_QPJC01000016.1"/>
</dbReference>
<dbReference type="NCBIfam" id="TIGR00345">
    <property type="entry name" value="GET3_arsA_TRC40"/>
    <property type="match status" value="1"/>
</dbReference>